<keyword evidence="3" id="KW-1185">Reference proteome</keyword>
<evidence type="ECO:0000313" key="3">
    <source>
        <dbReference type="Proteomes" id="UP000325081"/>
    </source>
</evidence>
<evidence type="ECO:0000256" key="1">
    <source>
        <dbReference type="SAM" id="Phobius"/>
    </source>
</evidence>
<reference evidence="3" key="1">
    <citation type="journal article" date="2019" name="Curr. Biol.">
        <title>Genome Sequence of Striga asiatica Provides Insight into the Evolution of Plant Parasitism.</title>
        <authorList>
            <person name="Yoshida S."/>
            <person name="Kim S."/>
            <person name="Wafula E.K."/>
            <person name="Tanskanen J."/>
            <person name="Kim Y.M."/>
            <person name="Honaas L."/>
            <person name="Yang Z."/>
            <person name="Spallek T."/>
            <person name="Conn C.E."/>
            <person name="Ichihashi Y."/>
            <person name="Cheong K."/>
            <person name="Cui S."/>
            <person name="Der J.P."/>
            <person name="Gundlach H."/>
            <person name="Jiao Y."/>
            <person name="Hori C."/>
            <person name="Ishida J.K."/>
            <person name="Kasahara H."/>
            <person name="Kiba T."/>
            <person name="Kim M.S."/>
            <person name="Koo N."/>
            <person name="Laohavisit A."/>
            <person name="Lee Y.H."/>
            <person name="Lumba S."/>
            <person name="McCourt P."/>
            <person name="Mortimer J.C."/>
            <person name="Mutuku J.M."/>
            <person name="Nomura T."/>
            <person name="Sasaki-Sekimoto Y."/>
            <person name="Seto Y."/>
            <person name="Wang Y."/>
            <person name="Wakatake T."/>
            <person name="Sakakibara H."/>
            <person name="Demura T."/>
            <person name="Yamaguchi S."/>
            <person name="Yoneyama K."/>
            <person name="Manabe R.I."/>
            <person name="Nelson D.C."/>
            <person name="Schulman A.H."/>
            <person name="Timko M.P."/>
            <person name="dePamphilis C.W."/>
            <person name="Choi D."/>
            <person name="Shirasu K."/>
        </authorList>
    </citation>
    <scope>NUCLEOTIDE SEQUENCE [LARGE SCALE GENOMIC DNA]</scope>
    <source>
        <strain evidence="3">cv. UVA1</strain>
    </source>
</reference>
<name>A0A5A7Q8X9_STRAF</name>
<feature type="transmembrane region" description="Helical" evidence="1">
    <location>
        <begin position="137"/>
        <end position="157"/>
    </location>
</feature>
<accession>A0A5A7Q8X9</accession>
<evidence type="ECO:0000313" key="2">
    <source>
        <dbReference type="EMBL" id="GER41376.1"/>
    </source>
</evidence>
<keyword evidence="1" id="KW-1133">Transmembrane helix</keyword>
<dbReference type="AlphaFoldDB" id="A0A5A7Q8X9"/>
<sequence>MIQKVGRGLHSCFLVDSPKMQQVQAETPVRHEDIEAITQHPNDEPLNTVTEIVPSEEIKEKAKAMMMCEDQRDPGQTVALLTQPITWKRKTDKSGRLQRNKVSEDDKRYRGVAVSVLQTLVSLFQEEVTNKPLFSSILFILLLTLSTLSPNLLIVLLKGRQILPSLRELPFLHALPHIPVHKGPLRVHQVKLVVNPRKHLSNTSRVGDHAHSPLHLRQVTTRDHSWGLVIDATLESSRTPVHKLDCALCLDSGNSCIHILGDNITSVHEAASHVLSVARVALDHHGRRLEGRVGNFSHG</sequence>
<organism evidence="2 3">
    <name type="scientific">Striga asiatica</name>
    <name type="common">Asiatic witchweed</name>
    <name type="synonym">Buchnera asiatica</name>
    <dbReference type="NCBI Taxonomy" id="4170"/>
    <lineage>
        <taxon>Eukaryota</taxon>
        <taxon>Viridiplantae</taxon>
        <taxon>Streptophyta</taxon>
        <taxon>Embryophyta</taxon>
        <taxon>Tracheophyta</taxon>
        <taxon>Spermatophyta</taxon>
        <taxon>Magnoliopsida</taxon>
        <taxon>eudicotyledons</taxon>
        <taxon>Gunneridae</taxon>
        <taxon>Pentapetalae</taxon>
        <taxon>asterids</taxon>
        <taxon>lamiids</taxon>
        <taxon>Lamiales</taxon>
        <taxon>Orobanchaceae</taxon>
        <taxon>Buchnereae</taxon>
        <taxon>Striga</taxon>
    </lineage>
</organism>
<gene>
    <name evidence="2" type="ORF">STAS_18090</name>
</gene>
<proteinExistence type="predicted"/>
<dbReference type="EMBL" id="BKCP01006072">
    <property type="protein sequence ID" value="GER41376.1"/>
    <property type="molecule type" value="Genomic_DNA"/>
</dbReference>
<dbReference type="OrthoDB" id="69641at2759"/>
<keyword evidence="1" id="KW-0472">Membrane</keyword>
<protein>
    <submittedName>
        <fullName evidence="2">RNA-binding (RRM/RBD/RNP motifs) family protein</fullName>
    </submittedName>
</protein>
<dbReference type="Proteomes" id="UP000325081">
    <property type="component" value="Unassembled WGS sequence"/>
</dbReference>
<keyword evidence="1" id="KW-0812">Transmembrane</keyword>
<comment type="caution">
    <text evidence="2">The sequence shown here is derived from an EMBL/GenBank/DDBJ whole genome shotgun (WGS) entry which is preliminary data.</text>
</comment>